<reference evidence="1 2" key="1">
    <citation type="submission" date="2018-08" db="EMBL/GenBank/DDBJ databases">
        <title>A genome reference for cultivated species of the human gut microbiota.</title>
        <authorList>
            <person name="Zou Y."/>
            <person name="Xue W."/>
            <person name="Luo G."/>
        </authorList>
    </citation>
    <scope>NUCLEOTIDE SEQUENCE [LARGE SCALE GENOMIC DNA]</scope>
    <source>
        <strain evidence="1 2">AF10-31</strain>
    </source>
</reference>
<name>A0A413CV79_9FIRM</name>
<dbReference type="AlphaFoldDB" id="A0A413CV79"/>
<proteinExistence type="predicted"/>
<gene>
    <name evidence="1" type="ORF">DWV56_05395</name>
</gene>
<sequence length="180" mass="20857">MKICPICEELVADEVNICKNCGFSFNGTKKVVETPIHKPKEKVRPRNNNRNNRNYKILQLSNVSLDEVNRWIDEHNGKIKIIGFYGSLQYTMLIAAMAKFKYSTLTIKYYPDVEGYEYKIYKSQHVQMFFSDPLKSCLNDLTPIPDDCRMVGRIQKKSMYPGGNGQTLACVIQLLERKIY</sequence>
<comment type="caution">
    <text evidence="1">The sequence shown here is derived from an EMBL/GenBank/DDBJ whole genome shotgun (WGS) entry which is preliminary data.</text>
</comment>
<protein>
    <submittedName>
        <fullName evidence="1">Uncharacterized protein</fullName>
    </submittedName>
</protein>
<evidence type="ECO:0000313" key="2">
    <source>
        <dbReference type="Proteomes" id="UP000284651"/>
    </source>
</evidence>
<accession>A0A413CV79</accession>
<evidence type="ECO:0000313" key="1">
    <source>
        <dbReference type="EMBL" id="RGW75381.1"/>
    </source>
</evidence>
<dbReference type="RefSeq" id="WP_118357172.1">
    <property type="nucleotide sequence ID" value="NZ_QSAT01000013.1"/>
</dbReference>
<dbReference type="Proteomes" id="UP000284651">
    <property type="component" value="Unassembled WGS sequence"/>
</dbReference>
<dbReference type="EMBL" id="QSAT01000013">
    <property type="protein sequence ID" value="RGW75381.1"/>
    <property type="molecule type" value="Genomic_DNA"/>
</dbReference>
<organism evidence="1 2">
    <name type="scientific">Holdemanella biformis</name>
    <dbReference type="NCBI Taxonomy" id="1735"/>
    <lineage>
        <taxon>Bacteria</taxon>
        <taxon>Bacillati</taxon>
        <taxon>Bacillota</taxon>
        <taxon>Erysipelotrichia</taxon>
        <taxon>Erysipelotrichales</taxon>
        <taxon>Erysipelotrichaceae</taxon>
        <taxon>Holdemanella</taxon>
    </lineage>
</organism>